<keyword evidence="4 9" id="KW-0347">Helicase</keyword>
<feature type="compositionally biased region" description="Basic and acidic residues" evidence="10">
    <location>
        <begin position="60"/>
        <end position="76"/>
    </location>
</feature>
<protein>
    <recommendedName>
        <fullName evidence="9">ATP-dependent DNA helicase</fullName>
        <ecNumber evidence="9">5.6.2.3</ecNumber>
    </recommendedName>
</protein>
<comment type="cofactor">
    <cofactor evidence="9">
        <name>Mg(2+)</name>
        <dbReference type="ChEBI" id="CHEBI:18420"/>
    </cofactor>
</comment>
<keyword evidence="1 9" id="KW-0547">Nucleotide-binding</keyword>
<dbReference type="STRING" id="200324.A0A2N5VVF3"/>
<evidence type="ECO:0000256" key="7">
    <source>
        <dbReference type="ARBA" id="ARBA00023204"/>
    </source>
</evidence>
<evidence type="ECO:0000313" key="13">
    <source>
        <dbReference type="EMBL" id="PLW53975.1"/>
    </source>
</evidence>
<feature type="compositionally biased region" description="Polar residues" evidence="10">
    <location>
        <begin position="945"/>
        <end position="964"/>
    </location>
</feature>
<dbReference type="GO" id="GO:0016887">
    <property type="term" value="F:ATP hydrolysis activity"/>
    <property type="evidence" value="ECO:0007669"/>
    <property type="project" value="RHEA"/>
</dbReference>
<dbReference type="Pfam" id="PF21530">
    <property type="entry name" value="Pif1_2B_dom"/>
    <property type="match status" value="1"/>
</dbReference>
<dbReference type="PANTHER" id="PTHR47642">
    <property type="entry name" value="ATP-DEPENDENT DNA HELICASE"/>
    <property type="match status" value="1"/>
</dbReference>
<keyword evidence="9" id="KW-0233">DNA recombination</keyword>
<keyword evidence="3 9" id="KW-0378">Hydrolase</keyword>
<evidence type="ECO:0000256" key="6">
    <source>
        <dbReference type="ARBA" id="ARBA00023125"/>
    </source>
</evidence>
<proteinExistence type="inferred from homology"/>
<dbReference type="PANTHER" id="PTHR47642:SF5">
    <property type="entry name" value="ATP-DEPENDENT DNA HELICASE"/>
    <property type="match status" value="1"/>
</dbReference>
<evidence type="ECO:0000256" key="10">
    <source>
        <dbReference type="SAM" id="MobiDB-lite"/>
    </source>
</evidence>
<dbReference type="GO" id="GO:0005524">
    <property type="term" value="F:ATP binding"/>
    <property type="evidence" value="ECO:0007669"/>
    <property type="project" value="UniProtKB-KW"/>
</dbReference>
<name>A0A2N5VVF3_9BASI</name>
<dbReference type="GO" id="GO:0043139">
    <property type="term" value="F:5'-3' DNA helicase activity"/>
    <property type="evidence" value="ECO:0007669"/>
    <property type="project" value="UniProtKB-EC"/>
</dbReference>
<keyword evidence="14" id="KW-1185">Reference proteome</keyword>
<comment type="similarity">
    <text evidence="9">Belongs to the helicase family.</text>
</comment>
<evidence type="ECO:0000256" key="3">
    <source>
        <dbReference type="ARBA" id="ARBA00022801"/>
    </source>
</evidence>
<keyword evidence="8" id="KW-0413">Isomerase</keyword>
<feature type="region of interest" description="Disordered" evidence="10">
    <location>
        <begin position="1"/>
        <end position="76"/>
    </location>
</feature>
<comment type="caution">
    <text evidence="13">The sequence shown here is derived from an EMBL/GenBank/DDBJ whole genome shotgun (WGS) entry which is preliminary data.</text>
</comment>
<organism evidence="13 14">
    <name type="scientific">Puccinia coronata f. sp. avenae</name>
    <dbReference type="NCBI Taxonomy" id="200324"/>
    <lineage>
        <taxon>Eukaryota</taxon>
        <taxon>Fungi</taxon>
        <taxon>Dikarya</taxon>
        <taxon>Basidiomycota</taxon>
        <taxon>Pucciniomycotina</taxon>
        <taxon>Pucciniomycetes</taxon>
        <taxon>Pucciniales</taxon>
        <taxon>Pucciniaceae</taxon>
        <taxon>Puccinia</taxon>
    </lineage>
</organism>
<dbReference type="InterPro" id="IPR049163">
    <property type="entry name" value="Pif1-like_2B_dom"/>
</dbReference>
<comment type="catalytic activity">
    <reaction evidence="9">
        <text>ATP + H2O = ADP + phosphate + H(+)</text>
        <dbReference type="Rhea" id="RHEA:13065"/>
        <dbReference type="ChEBI" id="CHEBI:15377"/>
        <dbReference type="ChEBI" id="CHEBI:15378"/>
        <dbReference type="ChEBI" id="CHEBI:30616"/>
        <dbReference type="ChEBI" id="CHEBI:43474"/>
        <dbReference type="ChEBI" id="CHEBI:456216"/>
        <dbReference type="EC" id="5.6.2.3"/>
    </reaction>
</comment>
<keyword evidence="2 9" id="KW-0227">DNA damage</keyword>
<feature type="domain" description="DNA helicase Pif1-like 2B" evidence="12">
    <location>
        <begin position="455"/>
        <end position="488"/>
    </location>
</feature>
<dbReference type="CDD" id="cd18809">
    <property type="entry name" value="SF1_C_RecD"/>
    <property type="match status" value="1"/>
</dbReference>
<evidence type="ECO:0000259" key="12">
    <source>
        <dbReference type="Pfam" id="PF21530"/>
    </source>
</evidence>
<dbReference type="InterPro" id="IPR051055">
    <property type="entry name" value="PIF1_helicase"/>
</dbReference>
<evidence type="ECO:0000256" key="2">
    <source>
        <dbReference type="ARBA" id="ARBA00022763"/>
    </source>
</evidence>
<accession>A0A2N5VVF3</accession>
<evidence type="ECO:0000256" key="1">
    <source>
        <dbReference type="ARBA" id="ARBA00022741"/>
    </source>
</evidence>
<feature type="region of interest" description="Disordered" evidence="10">
    <location>
        <begin position="842"/>
        <end position="924"/>
    </location>
</feature>
<evidence type="ECO:0000256" key="4">
    <source>
        <dbReference type="ARBA" id="ARBA00022806"/>
    </source>
</evidence>
<evidence type="ECO:0000259" key="11">
    <source>
        <dbReference type="Pfam" id="PF05970"/>
    </source>
</evidence>
<keyword evidence="7 9" id="KW-0234">DNA repair</keyword>
<evidence type="ECO:0000256" key="9">
    <source>
        <dbReference type="RuleBase" id="RU363044"/>
    </source>
</evidence>
<dbReference type="InterPro" id="IPR027417">
    <property type="entry name" value="P-loop_NTPase"/>
</dbReference>
<dbReference type="GO" id="GO:0000723">
    <property type="term" value="P:telomere maintenance"/>
    <property type="evidence" value="ECO:0007669"/>
    <property type="project" value="InterPro"/>
</dbReference>
<dbReference type="EMBL" id="PGCJ01000053">
    <property type="protein sequence ID" value="PLW53975.1"/>
    <property type="molecule type" value="Genomic_DNA"/>
</dbReference>
<evidence type="ECO:0000313" key="14">
    <source>
        <dbReference type="Proteomes" id="UP000235388"/>
    </source>
</evidence>
<feature type="compositionally biased region" description="Polar residues" evidence="10">
    <location>
        <begin position="985"/>
        <end position="1001"/>
    </location>
</feature>
<dbReference type="EC" id="5.6.2.3" evidence="9"/>
<dbReference type="InterPro" id="IPR010285">
    <property type="entry name" value="DNA_helicase_pif1-like_DEAD"/>
</dbReference>
<sequence length="1113" mass="124563">METGDETTCLSKSPEATGAPSESPEKRSDTSLQRSPVKTPLSAEQRARIDKNKKKAMAIKLERQKMERSREEADRRAAGEKCLREFGLGSTLKQKLSSIHSTSVTIGETDPSLKKETNFPYDPQLPPPKYSPDPMCSAEQLKVLERVKLGRNVFFTGSAGVGKSFMLREVVRMLKSEGRRVSITAPTGIAALAIGGCTIHSWAKVGLGHGSVHTLYNNHMTFNMKAKKFVLQPHPDNILTTDVLIVDEISMLHPDLFEKLSYLFQAVREIAQPFGGIQIILSGDYFQLPPVAKDDDFTCMYCGCPKFERIGSSGEIRCVKPLHKKWDPEPCGRVRKEFTFCFETPTWLALRLQTIELTKVFRQEDMHFINMLNKIRWGIVDEEVEEIVVSRSQPLEAHEIKPTRLYARKVNVDAENTKQFNQLNQKPYEFLAIDQSFGDAHYAHTFMPRLNDLQARKKLTLKIGAQVMLLCNLDIEAKLVNGSRGVVIDWVERPSNKPSSPLSEKQELDEKKRMYWYSNQANRCLPKVLFSDGCEMVIEPAVWNVEIDKSLTLSRIQLPLSLAWAITIHKSQGQTLDRLCVDLSGIFEHGQAYVALSRARSLEGLQIIGWQASRVKCHLSVKDFYKTWNDVKHRAGPQEGILNPDDFFPLEPKLIHRISASLRFRLSLVKGTDIPSLPTVSSYQGVPSNEDVTSQKGAHVAEDLISSGQVRSLCFKEPNTKLHDNALSMLNSKPGKDSKAHIDPLLDGSRDDLLDGSPDDLLEDAQLISMMEKVERSRKQLHLSTYGDAANKSENKIVMPSLQSAEIKPSIPGIRDSNQDFHHPKPICKPCLTEIEVNKDDSDFMLGPKAPRLSPPVTRTRKIDDDGHAKSPLRSPDTTSFHDEIRAPDNRHPRKLSPAVNKSASTSRTGGIQLNSRAGYEQKSKRKMEDIVFVDVKPFSKRANIIQTNPSQGTSKTNNDSSLGLGSPSRVDFMDGPAGLPGRADSNTTTMPNEGQRNSSAEVDRKLNMNSNSAALDREPNLNQAENVAKNDLKKPSINEAFLADVMLDDLSSKFIDFVSYMNQSLQNFPRGQYAQEFDLPNVEEHFTLLLHKHFCNPHLPGETSGTAPDVPE</sequence>
<evidence type="ECO:0000256" key="5">
    <source>
        <dbReference type="ARBA" id="ARBA00022840"/>
    </source>
</evidence>
<keyword evidence="5 9" id="KW-0067">ATP-binding</keyword>
<dbReference type="AlphaFoldDB" id="A0A2N5VVF3"/>
<dbReference type="GO" id="GO:0006281">
    <property type="term" value="P:DNA repair"/>
    <property type="evidence" value="ECO:0007669"/>
    <property type="project" value="UniProtKB-KW"/>
</dbReference>
<reference evidence="13 14" key="1">
    <citation type="submission" date="2017-11" db="EMBL/GenBank/DDBJ databases">
        <title>De novo assembly and phasing of dikaryotic genomes from two isolates of Puccinia coronata f. sp. avenae, the causal agent of oat crown rust.</title>
        <authorList>
            <person name="Miller M.E."/>
            <person name="Zhang Y."/>
            <person name="Omidvar V."/>
            <person name="Sperschneider J."/>
            <person name="Schwessinger B."/>
            <person name="Raley C."/>
            <person name="Palmer J.M."/>
            <person name="Garnica D."/>
            <person name="Upadhyaya N."/>
            <person name="Rathjen J."/>
            <person name="Taylor J.M."/>
            <person name="Park R.F."/>
            <person name="Dodds P.N."/>
            <person name="Hirsch C.D."/>
            <person name="Kianian S.F."/>
            <person name="Figueroa M."/>
        </authorList>
    </citation>
    <scope>NUCLEOTIDE SEQUENCE [LARGE SCALE GENOMIC DNA]</scope>
    <source>
        <strain evidence="13">12NC29</strain>
    </source>
</reference>
<feature type="compositionally biased region" description="Polar residues" evidence="10">
    <location>
        <begin position="1"/>
        <end position="11"/>
    </location>
</feature>
<feature type="region of interest" description="Disordered" evidence="10">
    <location>
        <begin position="944"/>
        <end position="1005"/>
    </location>
</feature>
<feature type="compositionally biased region" description="Polar residues" evidence="10">
    <location>
        <begin position="900"/>
        <end position="916"/>
    </location>
</feature>
<dbReference type="OrthoDB" id="2505546at2759"/>
<evidence type="ECO:0000256" key="8">
    <source>
        <dbReference type="ARBA" id="ARBA00023235"/>
    </source>
</evidence>
<gene>
    <name evidence="13" type="ORF">PCANC_06849</name>
</gene>
<dbReference type="SUPFAM" id="SSF52540">
    <property type="entry name" value="P-loop containing nucleoside triphosphate hydrolases"/>
    <property type="match status" value="2"/>
</dbReference>
<dbReference type="CDD" id="cd18037">
    <property type="entry name" value="DEXSc_Pif1_like"/>
    <property type="match status" value="1"/>
</dbReference>
<dbReference type="Gene3D" id="3.40.50.300">
    <property type="entry name" value="P-loop containing nucleotide triphosphate hydrolases"/>
    <property type="match status" value="2"/>
</dbReference>
<keyword evidence="6" id="KW-0238">DNA-binding</keyword>
<dbReference type="Pfam" id="PF05970">
    <property type="entry name" value="PIF1"/>
    <property type="match status" value="1"/>
</dbReference>
<dbReference type="GO" id="GO:0006310">
    <property type="term" value="P:DNA recombination"/>
    <property type="evidence" value="ECO:0007669"/>
    <property type="project" value="UniProtKB-KW"/>
</dbReference>
<feature type="domain" description="DNA helicase Pif1-like DEAD-box helicase" evidence="11">
    <location>
        <begin position="137"/>
        <end position="294"/>
    </location>
</feature>
<dbReference type="Proteomes" id="UP000235388">
    <property type="component" value="Unassembled WGS sequence"/>
</dbReference>
<feature type="compositionally biased region" description="Basic and acidic residues" evidence="10">
    <location>
        <begin position="880"/>
        <end position="891"/>
    </location>
</feature>